<name>A4GJ01_9BACT</name>
<protein>
    <recommendedName>
        <fullName evidence="2">Sulfatase-modifying factor enzyme-like domain-containing protein</fullName>
    </recommendedName>
</protein>
<dbReference type="PANTHER" id="PTHR23150">
    <property type="entry name" value="SULFATASE MODIFYING FACTOR 1, 2"/>
    <property type="match status" value="1"/>
</dbReference>
<sequence>MNIITYSWLCQSPMLLVVLTPTYTGLLFMIELRGSISYNPTPTFKIENSIIMKHILFIVLSLCIISPGFASSSLEEMSLIPAGKSQMGSRESLLELRPHDLFNTDRHTLGPENPAHEVSLDAFYIDIYEVTNVKYKKYVDDSGAKKPQGWGSPDFNKDQQPVVGVSWKEAVAYCKWSGKRLPTEAEWEKAGRGKRPIKYPWGDSPPDSEKLNYNEEKMKTMAVGSYEKGKSDYGIYDLSGNASEWVHDWHFPEYYLFSPKENPQGPEKGQYKVIRGGNWRNSIEYVDLTYRNATTPRMRNTGVGFRCAKNAS</sequence>
<evidence type="ECO:0000259" key="2">
    <source>
        <dbReference type="Pfam" id="PF03781"/>
    </source>
</evidence>
<dbReference type="GO" id="GO:0120147">
    <property type="term" value="F:formylglycine-generating oxidase activity"/>
    <property type="evidence" value="ECO:0007669"/>
    <property type="project" value="TreeGrafter"/>
</dbReference>
<dbReference type="AlphaFoldDB" id="A4GJ01"/>
<feature type="transmembrane region" description="Helical" evidence="1">
    <location>
        <begin position="51"/>
        <end position="70"/>
    </location>
</feature>
<dbReference type="Gene3D" id="3.90.1580.10">
    <property type="entry name" value="paralog of FGE (formylglycine-generating enzyme)"/>
    <property type="match status" value="1"/>
</dbReference>
<dbReference type="SUPFAM" id="SSF56436">
    <property type="entry name" value="C-type lectin-like"/>
    <property type="match status" value="1"/>
</dbReference>
<dbReference type="Pfam" id="PF03781">
    <property type="entry name" value="FGE-sulfatase"/>
    <property type="match status" value="1"/>
</dbReference>
<proteinExistence type="predicted"/>
<evidence type="ECO:0000256" key="1">
    <source>
        <dbReference type="SAM" id="Phobius"/>
    </source>
</evidence>
<dbReference type="InterPro" id="IPR016187">
    <property type="entry name" value="CTDL_fold"/>
</dbReference>
<dbReference type="InterPro" id="IPR005532">
    <property type="entry name" value="SUMF_dom"/>
</dbReference>
<keyword evidence="1" id="KW-1133">Transmembrane helix</keyword>
<dbReference type="PANTHER" id="PTHR23150:SF19">
    <property type="entry name" value="FORMYLGLYCINE-GENERATING ENZYME"/>
    <property type="match status" value="1"/>
</dbReference>
<accession>A4GJ01</accession>
<dbReference type="InterPro" id="IPR051043">
    <property type="entry name" value="Sulfatase_Mod_Factor_Kinase"/>
</dbReference>
<feature type="transmembrane region" description="Helical" evidence="1">
    <location>
        <begin position="6"/>
        <end position="30"/>
    </location>
</feature>
<dbReference type="InterPro" id="IPR042095">
    <property type="entry name" value="SUMF_sf"/>
</dbReference>
<evidence type="ECO:0000313" key="3">
    <source>
        <dbReference type="EMBL" id="ABK80594.1"/>
    </source>
</evidence>
<keyword evidence="1" id="KW-0472">Membrane</keyword>
<reference evidence="3" key="1">
    <citation type="journal article" date="2007" name="Environ. Microbiol.">
        <title>Quantitative distribution of presumptive archaeal and bacterial nitrifiers in Monterey Bay and the North Pacific Subtropical Gyre.</title>
        <authorList>
            <person name="Mincer T.J."/>
            <person name="Church M.J."/>
            <person name="Taylor L.T."/>
            <person name="Preston C."/>
            <person name="Karl D.M."/>
            <person name="Delong E.F."/>
        </authorList>
    </citation>
    <scope>NUCLEOTIDE SEQUENCE</scope>
</reference>
<feature type="domain" description="Sulfatase-modifying factor enzyme-like" evidence="2">
    <location>
        <begin position="74"/>
        <end position="309"/>
    </location>
</feature>
<keyword evidence="1" id="KW-0812">Transmembrane</keyword>
<organism evidence="3">
    <name type="scientific">uncultured marine Nitrospinaceae bacterium</name>
    <dbReference type="NCBI Taxonomy" id="482920"/>
    <lineage>
        <taxon>Bacteria</taxon>
        <taxon>Pseudomonadati</taxon>
        <taxon>Nitrospinota/Tectimicrobiota group</taxon>
        <taxon>Nitrospinota</taxon>
        <taxon>Nitrospinia</taxon>
        <taxon>Nitrospinales</taxon>
        <taxon>Nitrospinaceae</taxon>
        <taxon>environmental samples</taxon>
    </lineage>
</organism>
<dbReference type="EMBL" id="EF106972">
    <property type="protein sequence ID" value="ABK80594.1"/>
    <property type="molecule type" value="Genomic_DNA"/>
</dbReference>